<dbReference type="EMBL" id="JAUNZN010000002">
    <property type="protein sequence ID" value="KAK4827388.1"/>
    <property type="molecule type" value="Genomic_DNA"/>
</dbReference>
<reference evidence="1 2" key="1">
    <citation type="journal article" date="2023" name="J. Hered.">
        <title>Chromosome-level genome of the wood stork (Mycteria americana) provides insight into avian chromosome evolution.</title>
        <authorList>
            <person name="Flamio R. Jr."/>
            <person name="Ramstad K.M."/>
        </authorList>
    </citation>
    <scope>NUCLEOTIDE SEQUENCE [LARGE SCALE GENOMIC DNA]</scope>
    <source>
        <strain evidence="1">JAX WOST 10</strain>
    </source>
</reference>
<sequence length="203" mass="22156">MIAIPRPTPPVCILGMTSYGGVFQPLDHFRGPSLDLLQQLHVLLVLMTPELDAVLQVRSHQSGVEGQNHLPRSAGHASFDAAQDTVGLLGCECTLLAHVRFSSISTPKSFSAGLLSITSSPSLCRTLHLALLNLTRFTQAHFSSLSRSLWMTPCPSGMSAAPLSFVSSADLLRVQLDLTINIIDDNIEPHWSQYRPLRDTTHH</sequence>
<evidence type="ECO:0000313" key="2">
    <source>
        <dbReference type="Proteomes" id="UP001333110"/>
    </source>
</evidence>
<organism evidence="1 2">
    <name type="scientific">Mycteria americana</name>
    <name type="common">Wood stork</name>
    <dbReference type="NCBI Taxonomy" id="33587"/>
    <lineage>
        <taxon>Eukaryota</taxon>
        <taxon>Metazoa</taxon>
        <taxon>Chordata</taxon>
        <taxon>Craniata</taxon>
        <taxon>Vertebrata</taxon>
        <taxon>Euteleostomi</taxon>
        <taxon>Archelosauria</taxon>
        <taxon>Archosauria</taxon>
        <taxon>Dinosauria</taxon>
        <taxon>Saurischia</taxon>
        <taxon>Theropoda</taxon>
        <taxon>Coelurosauria</taxon>
        <taxon>Aves</taxon>
        <taxon>Neognathae</taxon>
        <taxon>Neoaves</taxon>
        <taxon>Aequornithes</taxon>
        <taxon>Ciconiiformes</taxon>
        <taxon>Ciconiidae</taxon>
        <taxon>Mycteria</taxon>
    </lineage>
</organism>
<dbReference type="Proteomes" id="UP001333110">
    <property type="component" value="Unassembled WGS sequence"/>
</dbReference>
<gene>
    <name evidence="1" type="ORF">QYF61_017793</name>
</gene>
<proteinExistence type="predicted"/>
<name>A0AAN7SGG8_MYCAM</name>
<comment type="caution">
    <text evidence="1">The sequence shown here is derived from an EMBL/GenBank/DDBJ whole genome shotgun (WGS) entry which is preliminary data.</text>
</comment>
<protein>
    <submittedName>
        <fullName evidence="1">Uncharacterized protein</fullName>
    </submittedName>
</protein>
<keyword evidence="2" id="KW-1185">Reference proteome</keyword>
<dbReference type="AlphaFoldDB" id="A0AAN7SGG8"/>
<accession>A0AAN7SGG8</accession>
<evidence type="ECO:0000313" key="1">
    <source>
        <dbReference type="EMBL" id="KAK4827388.1"/>
    </source>
</evidence>